<sequence>MVATKFLLRSQEFRRDKPVVSKKAKEFCAFDFSFGLNRTLLLMEVNEFVLFPRGSRRFAKANTWGNTQVPPTF</sequence>
<dbReference type="Proteomes" id="UP000177130">
    <property type="component" value="Unassembled WGS sequence"/>
</dbReference>
<dbReference type="STRING" id="1802306.A3C72_00080"/>
<protein>
    <submittedName>
        <fullName evidence="1">Uncharacterized protein</fullName>
    </submittedName>
</protein>
<evidence type="ECO:0000313" key="1">
    <source>
        <dbReference type="EMBL" id="OHA23203.1"/>
    </source>
</evidence>
<evidence type="ECO:0000313" key="2">
    <source>
        <dbReference type="Proteomes" id="UP000177130"/>
    </source>
</evidence>
<dbReference type="AlphaFoldDB" id="A0A1G2MH92"/>
<name>A0A1G2MH92_9BACT</name>
<proteinExistence type="predicted"/>
<gene>
    <name evidence="1" type="ORF">A3C72_00080</name>
</gene>
<reference evidence="1 2" key="1">
    <citation type="journal article" date="2016" name="Nat. Commun.">
        <title>Thousands of microbial genomes shed light on interconnected biogeochemical processes in an aquifer system.</title>
        <authorList>
            <person name="Anantharaman K."/>
            <person name="Brown C.T."/>
            <person name="Hug L.A."/>
            <person name="Sharon I."/>
            <person name="Castelle C.J."/>
            <person name="Probst A.J."/>
            <person name="Thomas B.C."/>
            <person name="Singh A."/>
            <person name="Wilkins M.J."/>
            <person name="Karaoz U."/>
            <person name="Brodie E.L."/>
            <person name="Williams K.H."/>
            <person name="Hubbard S.S."/>
            <person name="Banfield J.F."/>
        </authorList>
    </citation>
    <scope>NUCLEOTIDE SEQUENCE [LARGE SCALE GENOMIC DNA]</scope>
</reference>
<dbReference type="EMBL" id="MHRK01000041">
    <property type="protein sequence ID" value="OHA23203.1"/>
    <property type="molecule type" value="Genomic_DNA"/>
</dbReference>
<organism evidence="1 2">
    <name type="scientific">Candidatus Taylorbacteria bacterium RIFCSPHIGHO2_02_FULL_43_32b</name>
    <dbReference type="NCBI Taxonomy" id="1802306"/>
    <lineage>
        <taxon>Bacteria</taxon>
        <taxon>Candidatus Tayloriibacteriota</taxon>
    </lineage>
</organism>
<accession>A0A1G2MH92</accession>
<comment type="caution">
    <text evidence="1">The sequence shown here is derived from an EMBL/GenBank/DDBJ whole genome shotgun (WGS) entry which is preliminary data.</text>
</comment>